<evidence type="ECO:0000259" key="1">
    <source>
        <dbReference type="PROSITE" id="PS51819"/>
    </source>
</evidence>
<dbReference type="PROSITE" id="PS51819">
    <property type="entry name" value="VOC"/>
    <property type="match status" value="1"/>
</dbReference>
<accession>A0ABV4TQI9</accession>
<gene>
    <name evidence="2" type="ORF">ACERLL_01995</name>
</gene>
<dbReference type="RefSeq" id="WP_373654382.1">
    <property type="nucleotide sequence ID" value="NZ_JBGUAW010000001.1"/>
</dbReference>
<evidence type="ECO:0000313" key="2">
    <source>
        <dbReference type="EMBL" id="MFA9459599.1"/>
    </source>
</evidence>
<proteinExistence type="predicted"/>
<sequence>MAEDEPRERPASTLGMRHLALFVRAFEECEHFYGALLGMAVEWRPDDDNVYLSSGPDNLALHRVGAPPAAFDDPHAQHLDHLGFFLPDFEAVDAWYAFLGGHGVRMKTEPRTHRDGARSFYCYDPDGNTVQMICHPPILEWEAGRS</sequence>
<evidence type="ECO:0000313" key="3">
    <source>
        <dbReference type="Proteomes" id="UP001575181"/>
    </source>
</evidence>
<keyword evidence="3" id="KW-1185">Reference proteome</keyword>
<reference evidence="2 3" key="1">
    <citation type="submission" date="2024-08" db="EMBL/GenBank/DDBJ databases">
        <title>Whole-genome sequencing of halo(alkali)philic microorganisms from hypersaline lakes.</title>
        <authorList>
            <person name="Sorokin D.Y."/>
            <person name="Merkel A.Y."/>
            <person name="Messina E."/>
            <person name="Yakimov M."/>
        </authorList>
    </citation>
    <scope>NUCLEOTIDE SEQUENCE [LARGE SCALE GENOMIC DNA]</scope>
    <source>
        <strain evidence="2 3">Cl-TMA</strain>
    </source>
</reference>
<feature type="domain" description="VOC" evidence="1">
    <location>
        <begin position="15"/>
        <end position="135"/>
    </location>
</feature>
<dbReference type="PANTHER" id="PTHR21366">
    <property type="entry name" value="GLYOXALASE FAMILY PROTEIN"/>
    <property type="match status" value="1"/>
</dbReference>
<dbReference type="InterPro" id="IPR004360">
    <property type="entry name" value="Glyas_Fos-R_dOase_dom"/>
</dbReference>
<dbReference type="InterPro" id="IPR037523">
    <property type="entry name" value="VOC_core"/>
</dbReference>
<name>A0ABV4TQI9_9GAMM</name>
<dbReference type="SUPFAM" id="SSF54593">
    <property type="entry name" value="Glyoxalase/Bleomycin resistance protein/Dihydroxybiphenyl dioxygenase"/>
    <property type="match status" value="1"/>
</dbReference>
<organism evidence="2 3">
    <name type="scientific">Thiohalorhabdus methylotrophus</name>
    <dbReference type="NCBI Taxonomy" id="3242694"/>
    <lineage>
        <taxon>Bacteria</taxon>
        <taxon>Pseudomonadati</taxon>
        <taxon>Pseudomonadota</taxon>
        <taxon>Gammaproteobacteria</taxon>
        <taxon>Thiohalorhabdales</taxon>
        <taxon>Thiohalorhabdaceae</taxon>
        <taxon>Thiohalorhabdus</taxon>
    </lineage>
</organism>
<protein>
    <submittedName>
        <fullName evidence="2">VOC family protein</fullName>
    </submittedName>
</protein>
<dbReference type="InterPro" id="IPR050383">
    <property type="entry name" value="GlyoxalaseI/FosfomycinResist"/>
</dbReference>
<dbReference type="EMBL" id="JBGUAW010000001">
    <property type="protein sequence ID" value="MFA9459599.1"/>
    <property type="molecule type" value="Genomic_DNA"/>
</dbReference>
<dbReference type="Gene3D" id="3.10.180.10">
    <property type="entry name" value="2,3-Dihydroxybiphenyl 1,2-Dioxygenase, domain 1"/>
    <property type="match status" value="1"/>
</dbReference>
<comment type="caution">
    <text evidence="2">The sequence shown here is derived from an EMBL/GenBank/DDBJ whole genome shotgun (WGS) entry which is preliminary data.</text>
</comment>
<dbReference type="Pfam" id="PF00903">
    <property type="entry name" value="Glyoxalase"/>
    <property type="match status" value="1"/>
</dbReference>
<dbReference type="Proteomes" id="UP001575181">
    <property type="component" value="Unassembled WGS sequence"/>
</dbReference>
<dbReference type="InterPro" id="IPR029068">
    <property type="entry name" value="Glyas_Bleomycin-R_OHBP_Dase"/>
</dbReference>
<dbReference type="CDD" id="cd06587">
    <property type="entry name" value="VOC"/>
    <property type="match status" value="1"/>
</dbReference>